<dbReference type="Proteomes" id="UP001153954">
    <property type="component" value="Unassembled WGS sequence"/>
</dbReference>
<gene>
    <name evidence="2" type="ORF">EEDITHA_LOCUS2812</name>
</gene>
<evidence type="ECO:0000256" key="1">
    <source>
        <dbReference type="SAM" id="MobiDB-lite"/>
    </source>
</evidence>
<comment type="caution">
    <text evidence="2">The sequence shown here is derived from an EMBL/GenBank/DDBJ whole genome shotgun (WGS) entry which is preliminary data.</text>
</comment>
<name>A0AAU9TKK3_EUPED</name>
<keyword evidence="3" id="KW-1185">Reference proteome</keyword>
<evidence type="ECO:0000313" key="2">
    <source>
        <dbReference type="EMBL" id="CAH2086432.1"/>
    </source>
</evidence>
<dbReference type="EMBL" id="CAKOGL010000005">
    <property type="protein sequence ID" value="CAH2086432.1"/>
    <property type="molecule type" value="Genomic_DNA"/>
</dbReference>
<proteinExistence type="predicted"/>
<protein>
    <submittedName>
        <fullName evidence="2">Uncharacterized protein</fullName>
    </submittedName>
</protein>
<feature type="region of interest" description="Disordered" evidence="1">
    <location>
        <begin position="1"/>
        <end position="30"/>
    </location>
</feature>
<reference evidence="2" key="1">
    <citation type="submission" date="2022-03" db="EMBL/GenBank/DDBJ databases">
        <authorList>
            <person name="Tunstrom K."/>
        </authorList>
    </citation>
    <scope>NUCLEOTIDE SEQUENCE</scope>
</reference>
<organism evidence="2 3">
    <name type="scientific">Euphydryas editha</name>
    <name type="common">Edith's checkerspot</name>
    <dbReference type="NCBI Taxonomy" id="104508"/>
    <lineage>
        <taxon>Eukaryota</taxon>
        <taxon>Metazoa</taxon>
        <taxon>Ecdysozoa</taxon>
        <taxon>Arthropoda</taxon>
        <taxon>Hexapoda</taxon>
        <taxon>Insecta</taxon>
        <taxon>Pterygota</taxon>
        <taxon>Neoptera</taxon>
        <taxon>Endopterygota</taxon>
        <taxon>Lepidoptera</taxon>
        <taxon>Glossata</taxon>
        <taxon>Ditrysia</taxon>
        <taxon>Papilionoidea</taxon>
        <taxon>Nymphalidae</taxon>
        <taxon>Nymphalinae</taxon>
        <taxon>Euphydryas</taxon>
    </lineage>
</organism>
<sequence>MRLPSDMTVTECRRQQLDPVDPPQPPTNDADALLDRVLAGDAGRAGQAAYLGQAEFTALGLPDYICRR</sequence>
<evidence type="ECO:0000313" key="3">
    <source>
        <dbReference type="Proteomes" id="UP001153954"/>
    </source>
</evidence>
<dbReference type="AlphaFoldDB" id="A0AAU9TKK3"/>
<accession>A0AAU9TKK3</accession>